<dbReference type="PROSITE" id="PS52016">
    <property type="entry name" value="TONB_DEPENDENT_REC_3"/>
    <property type="match status" value="1"/>
</dbReference>
<dbReference type="InterPro" id="IPR000531">
    <property type="entry name" value="Beta-barrel_TonB"/>
</dbReference>
<evidence type="ECO:0000256" key="2">
    <source>
        <dbReference type="ARBA" id="ARBA00022448"/>
    </source>
</evidence>
<evidence type="ECO:0000256" key="8">
    <source>
        <dbReference type="PROSITE-ProRule" id="PRU01360"/>
    </source>
</evidence>
<feature type="signal peptide" evidence="10">
    <location>
        <begin position="1"/>
        <end position="31"/>
    </location>
</feature>
<comment type="subcellular location">
    <subcellularLocation>
        <location evidence="1 8">Cell outer membrane</location>
        <topology evidence="1 8">Multi-pass membrane protein</topology>
    </subcellularLocation>
</comment>
<dbReference type="Gene3D" id="2.40.170.20">
    <property type="entry name" value="TonB-dependent receptor, beta-barrel domain"/>
    <property type="match status" value="1"/>
</dbReference>
<dbReference type="InterPro" id="IPR012910">
    <property type="entry name" value="Plug_dom"/>
</dbReference>
<evidence type="ECO:0000313" key="13">
    <source>
        <dbReference type="EMBL" id="MCB5225669.1"/>
    </source>
</evidence>
<dbReference type="InterPro" id="IPR037066">
    <property type="entry name" value="Plug_dom_sf"/>
</dbReference>
<keyword evidence="13" id="KW-0675">Receptor</keyword>
<keyword evidence="6 8" id="KW-0472">Membrane</keyword>
<dbReference type="PANTHER" id="PTHR47234">
    <property type="match status" value="1"/>
</dbReference>
<evidence type="ECO:0000256" key="7">
    <source>
        <dbReference type="ARBA" id="ARBA00023237"/>
    </source>
</evidence>
<sequence>MFTNNKLSKAVRLAMVFGAATTLAFAGSVSAQETEEDETAKKDEKTERIQVVGSRIRTDGLDSASPITIISTELAKDQGLSTLGELLRTSTVAAGSSQLISALSVGFVTAGGAGNESISMRGLGANRTLVLLNGRRAGPAGTRGQVAAFDLNSIPLSAVERIEVLKDGASSLYGSDAVAGVINIITKKGDGSNVTVNLDQPFESGGENYRLNATYGKTFDRGSFRVVADYNLQTELARGDRDFFDCNQRLFYSQANPGERTDPIDPRTGDYHCSASQYGVWIFNYAPGASNFRTGVKAQYDYDGFFAAANRPTFNSLITSPGPNNISVPNGWYPVSYDKETDGWADADHPFQNAQSMIPESEVASVFMMGDYDLTDNISAYSELIYSQRKTEVNSFRQFWTAQLGGRRYIRGGTVDGWGGDAVGFMPVAMTDHSGGETTIDYSRYVLGLEGSLGDWSWDVSFQNSYNKGTYNNKVILFDAMDMAQNAVYGGPCAGAVSPVSGKACTPVDWLSPDHINGNQSQAVKDFLFDIDYGVTTYRQSTIDGYITGDLFELPAGMISTAVGASFQQDALNDVPGEATLAGNLWGSTGAGITAGSANTRAVYSEVFVPVLRDMFLAESLDITASGRWTDVSTYGSDSTFKVSANWVIGNGFQVRASRGSSFRAPALFELFLEGQTGFLNQTGNDPCLNWSARLDEGTIDPRIAANCNADGVPATYVNPGSSMTSITGGGAGLLEAETSISQGIGIVWKSPEDKFGFSADYYDVVISSQVSNIGGGTVLDLCYRSENFPNEPFCDQFTRRDGSAAGDFGIDTVRGGYVNVAQQKVRGTDFLFTYQDDFDFGSLRIRLDHTVQFERSFKQFPDSDPSQYVGDVGDPKHVGTLSTTLNRDGWRYTWNMRYVSGTDDYKYFANGNQTTYRGQPSTFIAETPTYILHSASVQRDIYGVDVTFGIANLFDKAPPQGSPAGVRTAGNSILYSQYEFIGRRAFLNMSYDF</sequence>
<gene>
    <name evidence="13" type="ORF">JAO78_002435</name>
</gene>
<reference evidence="13 14" key="1">
    <citation type="submission" date="2021-10" db="EMBL/GenBank/DDBJ databases">
        <title>Alishewanella koreense sp. nov. isolated from seawater of southwestern coast in South Korea and the proposal for the reclassification of Rheinheimera perlucida and Rheinheimera tuosuensis as Arsukibacterium perlucida and Arsukibacterium tuosuensis.</title>
        <authorList>
            <person name="Kim K.H."/>
            <person name="Ruan W."/>
            <person name="Kim K.R."/>
            <person name="Baek J.H."/>
            <person name="Jeon C.O."/>
        </authorList>
    </citation>
    <scope>NUCLEOTIDE SEQUENCE [LARGE SCALE GENOMIC DNA]</scope>
    <source>
        <strain evidence="13 14">16-MA</strain>
    </source>
</reference>
<dbReference type="EMBL" id="JAEINI020000001">
    <property type="protein sequence ID" value="MCB5225669.1"/>
    <property type="molecule type" value="Genomic_DNA"/>
</dbReference>
<accession>A0ABS8C035</accession>
<evidence type="ECO:0000256" key="1">
    <source>
        <dbReference type="ARBA" id="ARBA00004571"/>
    </source>
</evidence>
<feature type="domain" description="TonB-dependent receptor plug" evidence="12">
    <location>
        <begin position="62"/>
        <end position="181"/>
    </location>
</feature>
<dbReference type="PANTHER" id="PTHR47234:SF2">
    <property type="entry name" value="TONB-DEPENDENT RECEPTOR"/>
    <property type="match status" value="1"/>
</dbReference>
<evidence type="ECO:0000313" key="14">
    <source>
        <dbReference type="Proteomes" id="UP000633814"/>
    </source>
</evidence>
<evidence type="ECO:0000256" key="6">
    <source>
        <dbReference type="ARBA" id="ARBA00023136"/>
    </source>
</evidence>
<keyword evidence="2 8" id="KW-0813">Transport</keyword>
<keyword evidence="14" id="KW-1185">Reference proteome</keyword>
<evidence type="ECO:0000256" key="9">
    <source>
        <dbReference type="RuleBase" id="RU003357"/>
    </source>
</evidence>
<comment type="caution">
    <text evidence="13">The sequence shown here is derived from an EMBL/GenBank/DDBJ whole genome shotgun (WGS) entry which is preliminary data.</text>
</comment>
<evidence type="ECO:0000259" key="12">
    <source>
        <dbReference type="Pfam" id="PF07715"/>
    </source>
</evidence>
<keyword evidence="3 8" id="KW-1134">Transmembrane beta strand</keyword>
<keyword evidence="10" id="KW-0732">Signal</keyword>
<dbReference type="Gene3D" id="2.170.130.10">
    <property type="entry name" value="TonB-dependent receptor, plug domain"/>
    <property type="match status" value="1"/>
</dbReference>
<keyword evidence="5 9" id="KW-0798">TonB box</keyword>
<evidence type="ECO:0000256" key="3">
    <source>
        <dbReference type="ARBA" id="ARBA00022452"/>
    </source>
</evidence>
<dbReference type="InterPro" id="IPR039426">
    <property type="entry name" value="TonB-dep_rcpt-like"/>
</dbReference>
<evidence type="ECO:0000256" key="5">
    <source>
        <dbReference type="ARBA" id="ARBA00023077"/>
    </source>
</evidence>
<dbReference type="Proteomes" id="UP000633814">
    <property type="component" value="Unassembled WGS sequence"/>
</dbReference>
<dbReference type="RefSeq" id="WP_226749756.1">
    <property type="nucleotide sequence ID" value="NZ_JAEINI020000001.1"/>
</dbReference>
<keyword evidence="7 8" id="KW-0998">Cell outer membrane</keyword>
<dbReference type="Pfam" id="PF00593">
    <property type="entry name" value="TonB_dep_Rec_b-barrel"/>
    <property type="match status" value="1"/>
</dbReference>
<protein>
    <submittedName>
        <fullName evidence="13">TonB-dependent receptor</fullName>
    </submittedName>
</protein>
<evidence type="ECO:0000256" key="10">
    <source>
        <dbReference type="SAM" id="SignalP"/>
    </source>
</evidence>
<dbReference type="SUPFAM" id="SSF56935">
    <property type="entry name" value="Porins"/>
    <property type="match status" value="1"/>
</dbReference>
<feature type="chain" id="PRO_5046745031" evidence="10">
    <location>
        <begin position="32"/>
        <end position="994"/>
    </location>
</feature>
<dbReference type="InterPro" id="IPR036942">
    <property type="entry name" value="Beta-barrel_TonB_sf"/>
</dbReference>
<proteinExistence type="inferred from homology"/>
<feature type="domain" description="TonB-dependent receptor-like beta-barrel" evidence="11">
    <location>
        <begin position="432"/>
        <end position="954"/>
    </location>
</feature>
<dbReference type="Pfam" id="PF07715">
    <property type="entry name" value="Plug"/>
    <property type="match status" value="1"/>
</dbReference>
<organism evidence="13 14">
    <name type="scientific">Alishewanella maricola</name>
    <dbReference type="NCBI Taxonomy" id="2795740"/>
    <lineage>
        <taxon>Bacteria</taxon>
        <taxon>Pseudomonadati</taxon>
        <taxon>Pseudomonadota</taxon>
        <taxon>Gammaproteobacteria</taxon>
        <taxon>Alteromonadales</taxon>
        <taxon>Alteromonadaceae</taxon>
        <taxon>Alishewanella</taxon>
    </lineage>
</organism>
<evidence type="ECO:0000259" key="11">
    <source>
        <dbReference type="Pfam" id="PF00593"/>
    </source>
</evidence>
<evidence type="ECO:0000256" key="4">
    <source>
        <dbReference type="ARBA" id="ARBA00022692"/>
    </source>
</evidence>
<name>A0ABS8C035_9ALTE</name>
<keyword evidence="4 8" id="KW-0812">Transmembrane</keyword>
<comment type="similarity">
    <text evidence="8 9">Belongs to the TonB-dependent receptor family.</text>
</comment>